<dbReference type="PRINTS" id="PR00081">
    <property type="entry name" value="GDHRDH"/>
</dbReference>
<dbReference type="PRINTS" id="PR00080">
    <property type="entry name" value="SDRFAMILY"/>
</dbReference>
<evidence type="ECO:0000313" key="5">
    <source>
        <dbReference type="Proteomes" id="UP001059295"/>
    </source>
</evidence>
<dbReference type="Pfam" id="PF00106">
    <property type="entry name" value="adh_short"/>
    <property type="match status" value="1"/>
</dbReference>
<evidence type="ECO:0000313" key="4">
    <source>
        <dbReference type="EMBL" id="UWN57057.1"/>
    </source>
</evidence>
<dbReference type="Gene3D" id="3.40.50.720">
    <property type="entry name" value="NAD(P)-binding Rossmann-like Domain"/>
    <property type="match status" value="1"/>
</dbReference>
<dbReference type="GeneID" id="82892165"/>
<accession>A0ABY5UYL1</accession>
<sequence>MDDKGLYIVTGATGGIGRALTEGLCRKGLRVVMACRNMEKAEAVRQGIMRSGRAGNGEITVRTLDMASLGSIGRFAEELRSEGAEIAALVNNAGVMSARFGLTADGIEQCMGVNYVGPYALTRLLLPMIADGGRIVNTLSVTYRIGRIGPRLFEPEPQRYERFRSYGSSKLALLLFTLELARRTAGRIGVYAADPGVVDTGMITMHRWFDPLTDLLFRPLIKSPEQGARTALALATGDLPDERQALYWAGMKPKRVAHPVTCHPCRQALWEQTERLVEKSGIKFA</sequence>
<evidence type="ECO:0000256" key="2">
    <source>
        <dbReference type="ARBA" id="ARBA00023002"/>
    </source>
</evidence>
<proteinExistence type="inferred from homology"/>
<dbReference type="SUPFAM" id="SSF51735">
    <property type="entry name" value="NAD(P)-binding Rossmann-fold domains"/>
    <property type="match status" value="1"/>
</dbReference>
<name>A0ABY5UYL1_9BACT</name>
<protein>
    <submittedName>
        <fullName evidence="4">SDR family NAD(P)-dependent oxidoreductase</fullName>
    </submittedName>
</protein>
<comment type="similarity">
    <text evidence="1 3">Belongs to the short-chain dehydrogenases/reductases (SDR) family.</text>
</comment>
<evidence type="ECO:0000256" key="3">
    <source>
        <dbReference type="RuleBase" id="RU000363"/>
    </source>
</evidence>
<evidence type="ECO:0000256" key="1">
    <source>
        <dbReference type="ARBA" id="ARBA00006484"/>
    </source>
</evidence>
<dbReference type="Proteomes" id="UP001059295">
    <property type="component" value="Chromosome"/>
</dbReference>
<reference evidence="4" key="1">
    <citation type="journal article" date="2022" name="Cell">
        <title>Design, construction, and in vivo augmentation of a complex gut microbiome.</title>
        <authorList>
            <person name="Cheng A.G."/>
            <person name="Ho P.Y."/>
            <person name="Aranda-Diaz A."/>
            <person name="Jain S."/>
            <person name="Yu F.B."/>
            <person name="Meng X."/>
            <person name="Wang M."/>
            <person name="Iakiviak M."/>
            <person name="Nagashima K."/>
            <person name="Zhao A."/>
            <person name="Murugkar P."/>
            <person name="Patil A."/>
            <person name="Atabakhsh K."/>
            <person name="Weakley A."/>
            <person name="Yan J."/>
            <person name="Brumbaugh A.R."/>
            <person name="Higginbottom S."/>
            <person name="Dimas A."/>
            <person name="Shiver A.L."/>
            <person name="Deutschbauer A."/>
            <person name="Neff N."/>
            <person name="Sonnenburg J.L."/>
            <person name="Huang K.C."/>
            <person name="Fischbach M.A."/>
        </authorList>
    </citation>
    <scope>NUCLEOTIDE SEQUENCE</scope>
    <source>
        <strain evidence="4">AP11</strain>
    </source>
</reference>
<dbReference type="EMBL" id="CP102294">
    <property type="protein sequence ID" value="UWN57057.1"/>
    <property type="molecule type" value="Genomic_DNA"/>
</dbReference>
<keyword evidence="2" id="KW-0560">Oxidoreductase</keyword>
<dbReference type="PANTHER" id="PTHR24320:SF148">
    <property type="entry name" value="NAD(P)-BINDING ROSSMANN-FOLD SUPERFAMILY PROTEIN"/>
    <property type="match status" value="1"/>
</dbReference>
<dbReference type="InterPro" id="IPR002347">
    <property type="entry name" value="SDR_fam"/>
</dbReference>
<keyword evidence="5" id="KW-1185">Reference proteome</keyword>
<gene>
    <name evidence="4" type="ORF">NQ491_10485</name>
</gene>
<dbReference type="InterPro" id="IPR036291">
    <property type="entry name" value="NAD(P)-bd_dom_sf"/>
</dbReference>
<dbReference type="PANTHER" id="PTHR24320">
    <property type="entry name" value="RETINOL DEHYDROGENASE"/>
    <property type="match status" value="1"/>
</dbReference>
<dbReference type="RefSeq" id="WP_019245601.1">
    <property type="nucleotide sequence ID" value="NZ_CAPH01000009.1"/>
</dbReference>
<organism evidence="4 5">
    <name type="scientific">Alistipes ihumii AP11</name>
    <dbReference type="NCBI Taxonomy" id="1211813"/>
    <lineage>
        <taxon>Bacteria</taxon>
        <taxon>Pseudomonadati</taxon>
        <taxon>Bacteroidota</taxon>
        <taxon>Bacteroidia</taxon>
        <taxon>Bacteroidales</taxon>
        <taxon>Rikenellaceae</taxon>
        <taxon>Alistipes</taxon>
    </lineage>
</organism>